<dbReference type="Pfam" id="PF18990">
    <property type="entry name" value="DUF5723"/>
    <property type="match status" value="2"/>
</dbReference>
<evidence type="ECO:0000313" key="2">
    <source>
        <dbReference type="EMBL" id="HHS51288.1"/>
    </source>
</evidence>
<gene>
    <name evidence="2" type="ORF">ENW73_00270</name>
</gene>
<feature type="domain" description="DUF5723" evidence="1">
    <location>
        <begin position="56"/>
        <end position="199"/>
    </location>
</feature>
<feature type="domain" description="DUF5723" evidence="1">
    <location>
        <begin position="215"/>
        <end position="373"/>
    </location>
</feature>
<dbReference type="AlphaFoldDB" id="A0A7C6A7S1"/>
<evidence type="ECO:0000259" key="1">
    <source>
        <dbReference type="Pfam" id="PF18990"/>
    </source>
</evidence>
<organism evidence="2">
    <name type="scientific">candidate division WOR-3 bacterium</name>
    <dbReference type="NCBI Taxonomy" id="2052148"/>
    <lineage>
        <taxon>Bacteria</taxon>
        <taxon>Bacteria division WOR-3</taxon>
    </lineage>
</organism>
<dbReference type="EMBL" id="DTLI01000012">
    <property type="protein sequence ID" value="HHS51288.1"/>
    <property type="molecule type" value="Genomic_DNA"/>
</dbReference>
<protein>
    <recommendedName>
        <fullName evidence="1">DUF5723 domain-containing protein</fullName>
    </recommendedName>
</protein>
<name>A0A7C6A7S1_UNCW3</name>
<reference evidence="2" key="1">
    <citation type="journal article" date="2020" name="mSystems">
        <title>Genome- and Community-Level Interaction Insights into Carbon Utilization and Element Cycling Functions of Hydrothermarchaeota in Hydrothermal Sediment.</title>
        <authorList>
            <person name="Zhou Z."/>
            <person name="Liu Y."/>
            <person name="Xu W."/>
            <person name="Pan J."/>
            <person name="Luo Z.H."/>
            <person name="Li M."/>
        </authorList>
    </citation>
    <scope>NUCLEOTIDE SEQUENCE [LARGE SCALE GENOMIC DNA]</scope>
    <source>
        <strain evidence="2">SpSt-876</strain>
    </source>
</reference>
<comment type="caution">
    <text evidence="2">The sequence shown here is derived from an EMBL/GenBank/DDBJ whole genome shotgun (WGS) entry which is preliminary data.</text>
</comment>
<sequence>MILYLTLAVTFFNLTNLGANFPPILNPVTAIGFDAVLHNPANLGLTENPDYSLRLVSLNLCASNNFLNLDLYNQYLGTDSAVDDEHKTKFFRAVPDNGLVAKGDLNLGALDFSYHHFGFAFRRCYLGNIKIPKELIDLVLFGNELGRTYDLSNFSLDYIVYNSFNLAYALPVIKKENRFGTIGLGVKFLLGGSAQITRQALGSLYSDEYFARGKIDWIRTQATGGYGLGIDFGSTYETDKYRFSLAILNLTPGIKWSENPNAKRLTVTIDSFSLYRIVKTNSVDSVFGTEDYSSVIEPFRTPIPIYLTLGAGWKFDDFGSILSLVYEQNLVSTKFSTFNPKFSLDLEWNLLEAIIINPSISIGGSEGIGFSLGIGKNIRRLLLGFNLESMGSPSISHAKGLKFGFSLGVAPP</sequence>
<proteinExistence type="predicted"/>
<accession>A0A7C6A7S1</accession>
<dbReference type="InterPro" id="IPR043781">
    <property type="entry name" value="DUF5723"/>
</dbReference>